<accession>A0ABR4QBW5</accession>
<keyword evidence="3" id="KW-1185">Reference proteome</keyword>
<dbReference type="EMBL" id="JAKROA010000005">
    <property type="protein sequence ID" value="KAL5107142.1"/>
    <property type="molecule type" value="Genomic_DNA"/>
</dbReference>
<reference evidence="2 3" key="1">
    <citation type="journal article" date="2022" name="Front. Cell. Infect. Microbiol.">
        <title>The Genomes of Two Strains of Taenia crassiceps the Animal Model for the Study of Human Cysticercosis.</title>
        <authorList>
            <person name="Bobes R.J."/>
            <person name="Estrada K."/>
            <person name="Rios-Valencia D.G."/>
            <person name="Calderon-Gallegos A."/>
            <person name="de la Torre P."/>
            <person name="Carrero J.C."/>
            <person name="Sanchez-Flores A."/>
            <person name="Laclette J.P."/>
        </authorList>
    </citation>
    <scope>NUCLEOTIDE SEQUENCE [LARGE SCALE GENOMIC DNA]</scope>
    <source>
        <strain evidence="2">WFUcys</strain>
    </source>
</reference>
<evidence type="ECO:0000256" key="1">
    <source>
        <dbReference type="SAM" id="MobiDB-lite"/>
    </source>
</evidence>
<organism evidence="2 3">
    <name type="scientific">Taenia crassiceps</name>
    <dbReference type="NCBI Taxonomy" id="6207"/>
    <lineage>
        <taxon>Eukaryota</taxon>
        <taxon>Metazoa</taxon>
        <taxon>Spiralia</taxon>
        <taxon>Lophotrochozoa</taxon>
        <taxon>Platyhelminthes</taxon>
        <taxon>Cestoda</taxon>
        <taxon>Eucestoda</taxon>
        <taxon>Cyclophyllidea</taxon>
        <taxon>Taeniidae</taxon>
        <taxon>Taenia</taxon>
    </lineage>
</organism>
<comment type="caution">
    <text evidence="2">The sequence shown here is derived from an EMBL/GenBank/DDBJ whole genome shotgun (WGS) entry which is preliminary data.</text>
</comment>
<sequence>MRTEGRVPTYLRANIINGACKTNAKSKQHQLNQQGKVKAEEEEEGEEGEEGEEEEEEEEWEAEIEKFSHVFTTPPEIVSGMNSTDCETLTLSKRPIAER</sequence>
<evidence type="ECO:0000313" key="2">
    <source>
        <dbReference type="EMBL" id="KAL5107142.1"/>
    </source>
</evidence>
<gene>
    <name evidence="2" type="ORF">TcWFU_009660</name>
</gene>
<feature type="region of interest" description="Disordered" evidence="1">
    <location>
        <begin position="23"/>
        <end position="61"/>
    </location>
</feature>
<protein>
    <submittedName>
        <fullName evidence="2">Uncharacterized protein</fullName>
    </submittedName>
</protein>
<dbReference type="Proteomes" id="UP001651158">
    <property type="component" value="Unassembled WGS sequence"/>
</dbReference>
<feature type="compositionally biased region" description="Acidic residues" evidence="1">
    <location>
        <begin position="40"/>
        <end position="61"/>
    </location>
</feature>
<proteinExistence type="predicted"/>
<feature type="compositionally biased region" description="Polar residues" evidence="1">
    <location>
        <begin position="23"/>
        <end position="35"/>
    </location>
</feature>
<evidence type="ECO:0000313" key="3">
    <source>
        <dbReference type="Proteomes" id="UP001651158"/>
    </source>
</evidence>
<name>A0ABR4QBW5_9CEST</name>